<dbReference type="InterPro" id="IPR024704">
    <property type="entry name" value="SMC"/>
</dbReference>
<dbReference type="AlphaFoldDB" id="A0AAV9J5G9"/>
<evidence type="ECO:0000313" key="12">
    <source>
        <dbReference type="EMBL" id="KAK4540112.1"/>
    </source>
</evidence>
<proteinExistence type="inferred from homology"/>
<dbReference type="PANTHER" id="PTHR43977">
    <property type="entry name" value="STRUCTURAL MAINTENANCE OF CHROMOSOMES PROTEIN 3"/>
    <property type="match status" value="1"/>
</dbReference>
<feature type="domain" description="SMC hinge" evidence="11">
    <location>
        <begin position="522"/>
        <end position="634"/>
    </location>
</feature>
<evidence type="ECO:0000256" key="6">
    <source>
        <dbReference type="ARBA" id="ARBA00023242"/>
    </source>
</evidence>
<feature type="coiled-coil region" evidence="9">
    <location>
        <begin position="868"/>
        <end position="916"/>
    </location>
</feature>
<dbReference type="GO" id="GO:0005634">
    <property type="term" value="C:nucleus"/>
    <property type="evidence" value="ECO:0007669"/>
    <property type="project" value="UniProtKB-SubCell"/>
</dbReference>
<dbReference type="Pfam" id="PF06470">
    <property type="entry name" value="SMC_hinge"/>
    <property type="match status" value="1"/>
</dbReference>
<dbReference type="GO" id="GO:0016887">
    <property type="term" value="F:ATP hydrolysis activity"/>
    <property type="evidence" value="ECO:0007669"/>
    <property type="project" value="InterPro"/>
</dbReference>
<dbReference type="GO" id="GO:0005694">
    <property type="term" value="C:chromosome"/>
    <property type="evidence" value="ECO:0007669"/>
    <property type="project" value="InterPro"/>
</dbReference>
<gene>
    <name evidence="12" type="ORF">LTR36_009777</name>
</gene>
<evidence type="ECO:0000256" key="9">
    <source>
        <dbReference type="SAM" id="Coils"/>
    </source>
</evidence>
<evidence type="ECO:0000256" key="3">
    <source>
        <dbReference type="ARBA" id="ARBA00022618"/>
    </source>
</evidence>
<evidence type="ECO:0000256" key="1">
    <source>
        <dbReference type="ARBA" id="ARBA00004123"/>
    </source>
</evidence>
<dbReference type="InterPro" id="IPR041741">
    <property type="entry name" value="SMC3_ABC_euk"/>
</dbReference>
<dbReference type="GO" id="GO:0007059">
    <property type="term" value="P:chromosome segregation"/>
    <property type="evidence" value="ECO:0007669"/>
    <property type="project" value="UniProtKB-ARBA"/>
</dbReference>
<dbReference type="Gene3D" id="6.10.250.3110">
    <property type="match status" value="1"/>
</dbReference>
<evidence type="ECO:0000256" key="8">
    <source>
        <dbReference type="PIRNR" id="PIRNR005719"/>
    </source>
</evidence>
<evidence type="ECO:0000256" key="7">
    <source>
        <dbReference type="ARBA" id="ARBA00023306"/>
    </source>
</evidence>
<feature type="region of interest" description="Disordered" evidence="10">
    <location>
        <begin position="242"/>
        <end position="261"/>
    </location>
</feature>
<dbReference type="CDD" id="cd03272">
    <property type="entry name" value="ABC_SMC3_euk"/>
    <property type="match status" value="1"/>
</dbReference>
<dbReference type="SUPFAM" id="SSF52540">
    <property type="entry name" value="P-loop containing nucleoside triphosphate hydrolases"/>
    <property type="match status" value="1"/>
</dbReference>
<keyword evidence="5 9" id="KW-0175">Coiled coil</keyword>
<evidence type="ECO:0000256" key="2">
    <source>
        <dbReference type="ARBA" id="ARBA00005917"/>
    </source>
</evidence>
<dbReference type="Gene3D" id="1.20.1060.20">
    <property type="match status" value="1"/>
</dbReference>
<keyword evidence="7" id="KW-0131">Cell cycle</keyword>
<evidence type="ECO:0000256" key="4">
    <source>
        <dbReference type="ARBA" id="ARBA00022776"/>
    </source>
</evidence>
<feature type="compositionally biased region" description="Basic and acidic residues" evidence="10">
    <location>
        <begin position="660"/>
        <end position="689"/>
    </location>
</feature>
<evidence type="ECO:0000313" key="13">
    <source>
        <dbReference type="Proteomes" id="UP001324427"/>
    </source>
</evidence>
<dbReference type="InterPro" id="IPR027417">
    <property type="entry name" value="P-loop_NTPase"/>
</dbReference>
<dbReference type="FunFam" id="3.40.50.300:FF:000370">
    <property type="entry name" value="Structural maintenance of chromosomes 3"/>
    <property type="match status" value="1"/>
</dbReference>
<dbReference type="SUPFAM" id="SSF75553">
    <property type="entry name" value="Smc hinge domain"/>
    <property type="match status" value="1"/>
</dbReference>
<comment type="subcellular location">
    <subcellularLocation>
        <location evidence="1 8">Nucleus</location>
    </subcellularLocation>
</comment>
<dbReference type="FunFam" id="3.40.50.300:FF:000424">
    <property type="entry name" value="Structural maintenance of chromosomes 3"/>
    <property type="match status" value="1"/>
</dbReference>
<comment type="caution">
    <text evidence="12">The sequence shown here is derived from an EMBL/GenBank/DDBJ whole genome shotgun (WGS) entry which is preliminary data.</text>
</comment>
<name>A0AAV9J5G9_9PEZI</name>
<protein>
    <recommendedName>
        <fullName evidence="8">Structural maintenance of chromosomes protein</fullName>
    </recommendedName>
</protein>
<dbReference type="GO" id="GO:0005524">
    <property type="term" value="F:ATP binding"/>
    <property type="evidence" value="ECO:0007669"/>
    <property type="project" value="InterPro"/>
</dbReference>
<evidence type="ECO:0000256" key="10">
    <source>
        <dbReference type="SAM" id="MobiDB-lite"/>
    </source>
</evidence>
<feature type="region of interest" description="Disordered" evidence="10">
    <location>
        <begin position="1063"/>
        <end position="1086"/>
    </location>
</feature>
<feature type="region of interest" description="Disordered" evidence="10">
    <location>
        <begin position="837"/>
        <end position="858"/>
    </location>
</feature>
<dbReference type="EMBL" id="JAVFHQ010000074">
    <property type="protein sequence ID" value="KAK4540112.1"/>
    <property type="molecule type" value="Genomic_DNA"/>
</dbReference>
<feature type="coiled-coil region" evidence="9">
    <location>
        <begin position="413"/>
        <end position="447"/>
    </location>
</feature>
<dbReference type="GO" id="GO:0051301">
    <property type="term" value="P:cell division"/>
    <property type="evidence" value="ECO:0007669"/>
    <property type="project" value="UniProtKB-KW"/>
</dbReference>
<dbReference type="Proteomes" id="UP001324427">
    <property type="component" value="Unassembled WGS sequence"/>
</dbReference>
<dbReference type="Gene3D" id="3.40.50.300">
    <property type="entry name" value="P-loop containing nucleotide triphosphate hydrolases"/>
    <property type="match status" value="2"/>
</dbReference>
<keyword evidence="4" id="KW-0498">Mitosis</keyword>
<evidence type="ECO:0000256" key="5">
    <source>
        <dbReference type="ARBA" id="ARBA00023054"/>
    </source>
</evidence>
<keyword evidence="3" id="KW-0132">Cell division</keyword>
<dbReference type="Gene3D" id="3.30.70.1620">
    <property type="match status" value="1"/>
</dbReference>
<evidence type="ECO:0000259" key="11">
    <source>
        <dbReference type="SMART" id="SM00968"/>
    </source>
</evidence>
<sequence>MYIKQIIIQGFKSYKDQTVIEPFSPKHNVIVGRNGSGKSNFFAAIRFVLSDQYTQMGREERHALLHEGAGSAVMSAYVEVIFDNSDGRFPTDTPEVILRRTIGQKKDEYSLNRKNTTKNEVMNMLETAGFSKSNPYYIVPQGRITAITNMHDSGRLDILKNVAGTTVYDQRRAESQKIMDDTEHKRTKIDELLDHIRGRLGELEEEKEELRAFQDKDRERRCLEYTIHHKDQEALQEALEKLDEEREGGVEQTDDDREALERSQDELEAIDKEINELQTQIKLLAEERAQLEDERKDTSREKAKIELDVQSMLDNQNAAQQARTQHATDLREVQEQIQQRETELAQLLPEYNAKRKEESTLKQQMQDAEATRQRLYAKQGRQSQFRTKKERDQWLRNEVNDVNMALATRKAVTMQATEDIAELESQIGHLEAEIADMRNRIENRGDEQQTISADVTRAKEDRDRLSDQRKELWREEAKLDSVILNARQELDKAEKFLSHMMDQNTNRGLQSVRRIIRQHNIQGAYGALGDLFEFGEKYKTAIEVTAGTSLFHYVVDNDFTATTILEILQKEKGGRVTFMPLNRLKPTTVNIPKASDAVHLVTKLRYDPIYEKAFQQVFGKTIVCPNLQVASQYARSHGVTAITPEGDRSDKKGALTGGYHDVRNSRTDGMKRASKARKEHEQHATRKSEIQHELEAINQQITKAMSELQKIEQRRMQLEGGYGPLRDELRRRESVLNNKRDELEEKQRSRDNVENLVQDLGAQMSGYEAELASDFKKTLSNEEEHQLDNISAQLPELRKRYAEVSLERSELEATKSTLELELRENLRLRLDQLQTSADVEGDTTRDGTGSNTRLKERQRDLKRVSKALDSINVKLDENETAIEEARQQLQQVEETRASKAQQIEDLSRAIRNHQKATEKGAQKRAALTSRLNEVGTQIRNLGVLPDAAFGAQYANMASNVATTRLHKVQDALKKFQGKVNKKAFEQFAQFERQREVLEARRIELDSSDGSIRELIDVLDQRKDEAIERTFRQVSREFAGIFERLVPAGKGRLVIQRRSDRQAAAGRQQAADESGDDDEAAAQRAGGGVESYTGVGIAVSFNSKHDDQQRIQQLSGGQKSLCALAFVFAIQASDPAPFYLFDEIDANLDAQYRTAVADMILKRCSEAGEEGGFSQFICTTFRPEMLLVAEKCYGVSYLNKASSIDVVSRDQALDFVEGQVSGAK</sequence>
<feature type="region of interest" description="Disordered" evidence="10">
    <location>
        <begin position="642"/>
        <end position="689"/>
    </location>
</feature>
<feature type="coiled-coil region" evidence="9">
    <location>
        <begin position="351"/>
        <end position="378"/>
    </location>
</feature>
<dbReference type="GO" id="GO:0051276">
    <property type="term" value="P:chromosome organization"/>
    <property type="evidence" value="ECO:0007669"/>
    <property type="project" value="InterPro"/>
</dbReference>
<organism evidence="12 13">
    <name type="scientific">Oleoguttula mirabilis</name>
    <dbReference type="NCBI Taxonomy" id="1507867"/>
    <lineage>
        <taxon>Eukaryota</taxon>
        <taxon>Fungi</taxon>
        <taxon>Dikarya</taxon>
        <taxon>Ascomycota</taxon>
        <taxon>Pezizomycotina</taxon>
        <taxon>Dothideomycetes</taxon>
        <taxon>Dothideomycetidae</taxon>
        <taxon>Mycosphaerellales</taxon>
        <taxon>Teratosphaeriaceae</taxon>
        <taxon>Oleoguttula</taxon>
    </lineage>
</organism>
<comment type="similarity">
    <text evidence="2">Belongs to the SMC family. SMC3 subfamily.</text>
</comment>
<keyword evidence="13" id="KW-1185">Reference proteome</keyword>
<dbReference type="Pfam" id="PF02463">
    <property type="entry name" value="SMC_N"/>
    <property type="match status" value="1"/>
</dbReference>
<dbReference type="InterPro" id="IPR010935">
    <property type="entry name" value="SMC_hinge"/>
</dbReference>
<dbReference type="InterPro" id="IPR003395">
    <property type="entry name" value="RecF/RecN/SMC_N"/>
</dbReference>
<keyword evidence="6 8" id="KW-0539">Nucleus</keyword>
<dbReference type="SMART" id="SM00968">
    <property type="entry name" value="SMC_hinge"/>
    <property type="match status" value="1"/>
</dbReference>
<accession>A0AAV9J5G9</accession>
<reference evidence="12 13" key="1">
    <citation type="submission" date="2021-11" db="EMBL/GenBank/DDBJ databases">
        <title>Black yeast isolated from Biological Soil Crust.</title>
        <authorList>
            <person name="Kurbessoian T."/>
        </authorList>
    </citation>
    <scope>NUCLEOTIDE SEQUENCE [LARGE SCALE GENOMIC DNA]</scope>
    <source>
        <strain evidence="12 13">CCFEE 5522</strain>
    </source>
</reference>
<dbReference type="PIRSF" id="PIRSF005719">
    <property type="entry name" value="SMC"/>
    <property type="match status" value="1"/>
</dbReference>
<dbReference type="InterPro" id="IPR036277">
    <property type="entry name" value="SMC_hinge_sf"/>
</dbReference>